<dbReference type="GO" id="GO:0019287">
    <property type="term" value="P:isopentenyl diphosphate biosynthetic process, mevalonate pathway"/>
    <property type="evidence" value="ECO:0007669"/>
    <property type="project" value="UniProtKB-UniPathway"/>
</dbReference>
<proteinExistence type="evidence at transcript level"/>
<dbReference type="AlphaFoldDB" id="Q3KTK2"/>
<dbReference type="Gene3D" id="3.40.50.300">
    <property type="entry name" value="P-loop containing nucleotide triphosphate hydrolases"/>
    <property type="match status" value="1"/>
</dbReference>
<reference evidence="1" key="1">
    <citation type="submission" date="2005-01" db="EMBL/GenBank/DDBJ databases">
        <authorList>
            <person name="Han Z."/>
        </authorList>
    </citation>
    <scope>NUCLEOTIDE SEQUENCE</scope>
</reference>
<dbReference type="UniPathway" id="UPA00057">
    <property type="reaction ID" value="UER00099"/>
</dbReference>
<accession>Q3KTK2</accession>
<name>Q3KTK2_SCHJA</name>
<evidence type="ECO:0000313" key="1">
    <source>
        <dbReference type="EMBL" id="ABA40789.1"/>
    </source>
</evidence>
<reference evidence="1" key="2">
    <citation type="journal article" date="2006" name="PLoS Pathog.">
        <title>New perspectives on host-parasite interplay by comparative transcriptomic and proteomic analyses of Schistosoma japonicum.</title>
        <authorList>
            <person name="Liu F."/>
            <person name="Lu J."/>
            <person name="Hu W."/>
            <person name="Wang S.Y."/>
            <person name="Cui S.J."/>
            <person name="Chi M."/>
            <person name="Yan Q."/>
            <person name="Wang X.R."/>
            <person name="Song H.D."/>
            <person name="Xu X.N."/>
            <person name="Wang J.J."/>
            <person name="Zhang X.L."/>
            <person name="Zhang X."/>
            <person name="Wang Z.Q."/>
            <person name="Xue C.L."/>
            <person name="Brindley P.J."/>
            <person name="McManus D.P."/>
            <person name="Yang P.Y."/>
            <person name="Feng Z."/>
            <person name="Chen Z."/>
            <person name="Han Z.G."/>
        </authorList>
    </citation>
    <scope>NUCLEOTIDE SEQUENCE</scope>
</reference>
<protein>
    <submittedName>
        <fullName evidence="1">SJCHGC02791 protein</fullName>
    </submittedName>
</protein>
<sequence length="60" mass="7062">MINWMEQEIKEDPYVFIRKSLLESTRRYGISQPAVIIISDARRLNDIEYLIKTFGDPNAC</sequence>
<dbReference type="InterPro" id="IPR027417">
    <property type="entry name" value="P-loop_NTPase"/>
</dbReference>
<organism evidence="1">
    <name type="scientific">Schistosoma japonicum</name>
    <name type="common">Blood fluke</name>
    <dbReference type="NCBI Taxonomy" id="6182"/>
    <lineage>
        <taxon>Eukaryota</taxon>
        <taxon>Metazoa</taxon>
        <taxon>Spiralia</taxon>
        <taxon>Lophotrochozoa</taxon>
        <taxon>Platyhelminthes</taxon>
        <taxon>Trematoda</taxon>
        <taxon>Digenea</taxon>
        <taxon>Strigeidida</taxon>
        <taxon>Schistosomatoidea</taxon>
        <taxon>Schistosomatidae</taxon>
        <taxon>Schistosoma</taxon>
    </lineage>
</organism>
<dbReference type="EMBL" id="AY915071">
    <property type="protein sequence ID" value="ABA40789.1"/>
    <property type="molecule type" value="mRNA"/>
</dbReference>